<dbReference type="PROSITE" id="PS50893">
    <property type="entry name" value="ABC_TRANSPORTER_2"/>
    <property type="match status" value="1"/>
</dbReference>
<dbReference type="Pfam" id="PF00005">
    <property type="entry name" value="ABC_tran"/>
    <property type="match status" value="1"/>
</dbReference>
<dbReference type="InterPro" id="IPR027417">
    <property type="entry name" value="P-loop_NTPase"/>
</dbReference>
<evidence type="ECO:0000313" key="6">
    <source>
        <dbReference type="EMBL" id="APG27562.1"/>
    </source>
</evidence>
<dbReference type="GO" id="GO:0005524">
    <property type="term" value="F:ATP binding"/>
    <property type="evidence" value="ECO:0007669"/>
    <property type="project" value="UniProtKB-KW"/>
</dbReference>
<dbReference type="CDD" id="cd03260">
    <property type="entry name" value="ABC_PstB_phosphate_transporter"/>
    <property type="match status" value="1"/>
</dbReference>
<proteinExistence type="predicted"/>
<dbReference type="GO" id="GO:0016020">
    <property type="term" value="C:membrane"/>
    <property type="evidence" value="ECO:0007669"/>
    <property type="project" value="InterPro"/>
</dbReference>
<dbReference type="PANTHER" id="PTHR43423:SF1">
    <property type="entry name" value="ABC TRANSPORTER I FAMILY MEMBER 17"/>
    <property type="match status" value="1"/>
</dbReference>
<dbReference type="AlphaFoldDB" id="A0A1L3GNR4"/>
<reference evidence="6 7" key="1">
    <citation type="journal article" date="2017" name="Genome Announc.">
        <title>Complete Genome Sequences of Two Acetylene-Fermenting Pelobacter acetylenicus Strains.</title>
        <authorList>
            <person name="Sutton J.M."/>
            <person name="Baesman S.M."/>
            <person name="Fierst J.L."/>
            <person name="Poret-Peterson A.T."/>
            <person name="Oremland R.S."/>
            <person name="Dunlap D.S."/>
            <person name="Akob D.M."/>
        </authorList>
    </citation>
    <scope>NUCLEOTIDE SEQUENCE [LARGE SCALE GENOMIC DNA]</scope>
    <source>
        <strain evidence="6 7">SFB93</strain>
    </source>
</reference>
<dbReference type="GO" id="GO:0005315">
    <property type="term" value="F:phosphate transmembrane transporter activity"/>
    <property type="evidence" value="ECO:0007669"/>
    <property type="project" value="InterPro"/>
</dbReference>
<dbReference type="RefSeq" id="WP_072283527.1">
    <property type="nucleotide sequence ID" value="NZ_CP015519.1"/>
</dbReference>
<dbReference type="InterPro" id="IPR005670">
    <property type="entry name" value="PstB-like"/>
</dbReference>
<evidence type="ECO:0000256" key="4">
    <source>
        <dbReference type="ARBA" id="ARBA00022840"/>
    </source>
</evidence>
<sequence length="234" mass="26289">MTPDIKIRVADLNFAYRDRTILRDVSLEFAENTITALTGSSGAGKSTFLMTLNRLWENISDAKMQGTVEIKLQDRFRDIYAADLAVTELRKMVAMVFQVPNPLPMSIRKNIAFPLKLSGERNRESVDQKIEQALKMANLWDEVKDRLNEDARNLSGGQQQRLCIARALVLEPEVLLLDEPTSSLDQASTAVIEELLLKLKDRLTILIVSHHPEQVDRIADKIIQFGDSGIVSTG</sequence>
<dbReference type="InterPro" id="IPR017871">
    <property type="entry name" value="ABC_transporter-like_CS"/>
</dbReference>
<evidence type="ECO:0000256" key="1">
    <source>
        <dbReference type="ARBA" id="ARBA00022448"/>
    </source>
</evidence>
<protein>
    <submittedName>
        <fullName evidence="6">Phosphate ABC transporter ATP-binding protein</fullName>
    </submittedName>
</protein>
<evidence type="ECO:0000259" key="5">
    <source>
        <dbReference type="PROSITE" id="PS50893"/>
    </source>
</evidence>
<evidence type="ECO:0000313" key="7">
    <source>
        <dbReference type="Proteomes" id="UP000182517"/>
    </source>
</evidence>
<dbReference type="STRING" id="1842532.A7E78_06740"/>
<accession>A0A1L3GNR4</accession>
<keyword evidence="1" id="KW-0813">Transport</keyword>
<keyword evidence="3" id="KW-0547">Nucleotide-binding</keyword>
<dbReference type="OrthoDB" id="5429817at2"/>
<organism evidence="6 7">
    <name type="scientific">Syntrophotalea acetylenivorans</name>
    <dbReference type="NCBI Taxonomy" id="1842532"/>
    <lineage>
        <taxon>Bacteria</taxon>
        <taxon>Pseudomonadati</taxon>
        <taxon>Thermodesulfobacteriota</taxon>
        <taxon>Desulfuromonadia</taxon>
        <taxon>Desulfuromonadales</taxon>
        <taxon>Syntrophotaleaceae</taxon>
        <taxon>Syntrophotalea</taxon>
    </lineage>
</organism>
<dbReference type="GO" id="GO:0035435">
    <property type="term" value="P:phosphate ion transmembrane transport"/>
    <property type="evidence" value="ECO:0007669"/>
    <property type="project" value="InterPro"/>
</dbReference>
<gene>
    <name evidence="6" type="primary">pstB</name>
    <name evidence="6" type="ORF">A7E78_06740</name>
</gene>
<evidence type="ECO:0000256" key="2">
    <source>
        <dbReference type="ARBA" id="ARBA00022592"/>
    </source>
</evidence>
<dbReference type="Proteomes" id="UP000182517">
    <property type="component" value="Chromosome"/>
</dbReference>
<dbReference type="GO" id="GO:0016887">
    <property type="term" value="F:ATP hydrolysis activity"/>
    <property type="evidence" value="ECO:0007669"/>
    <property type="project" value="InterPro"/>
</dbReference>
<dbReference type="InterPro" id="IPR003439">
    <property type="entry name" value="ABC_transporter-like_ATP-bd"/>
</dbReference>
<keyword evidence="2" id="KW-0592">Phosphate transport</keyword>
<evidence type="ECO:0000256" key="3">
    <source>
        <dbReference type="ARBA" id="ARBA00022741"/>
    </source>
</evidence>
<dbReference type="SUPFAM" id="SSF52540">
    <property type="entry name" value="P-loop containing nucleoside triphosphate hydrolases"/>
    <property type="match status" value="1"/>
</dbReference>
<feature type="domain" description="ABC transporter" evidence="5">
    <location>
        <begin position="7"/>
        <end position="234"/>
    </location>
</feature>
<dbReference type="PANTHER" id="PTHR43423">
    <property type="entry name" value="ABC TRANSPORTER I FAMILY MEMBER 17"/>
    <property type="match status" value="1"/>
</dbReference>
<dbReference type="SMART" id="SM00382">
    <property type="entry name" value="AAA"/>
    <property type="match status" value="1"/>
</dbReference>
<keyword evidence="7" id="KW-1185">Reference proteome</keyword>
<dbReference type="PROSITE" id="PS00211">
    <property type="entry name" value="ABC_TRANSPORTER_1"/>
    <property type="match status" value="1"/>
</dbReference>
<dbReference type="Gene3D" id="3.40.50.300">
    <property type="entry name" value="P-loop containing nucleotide triphosphate hydrolases"/>
    <property type="match status" value="1"/>
</dbReference>
<dbReference type="InterPro" id="IPR003593">
    <property type="entry name" value="AAA+_ATPase"/>
</dbReference>
<dbReference type="KEGG" id="pef:A7E78_06740"/>
<name>A0A1L3GNR4_9BACT</name>
<keyword evidence="4 6" id="KW-0067">ATP-binding</keyword>
<dbReference type="EMBL" id="CP015519">
    <property type="protein sequence ID" value="APG27562.1"/>
    <property type="molecule type" value="Genomic_DNA"/>
</dbReference>